<dbReference type="GO" id="GO:0051539">
    <property type="term" value="F:4 iron, 4 sulfur cluster binding"/>
    <property type="evidence" value="ECO:0007669"/>
    <property type="project" value="UniProtKB-KW"/>
</dbReference>
<dbReference type="GO" id="GO:0006284">
    <property type="term" value="P:base-excision repair"/>
    <property type="evidence" value="ECO:0007669"/>
    <property type="project" value="InterPro"/>
</dbReference>
<evidence type="ECO:0000256" key="7">
    <source>
        <dbReference type="ARBA" id="ARBA00022723"/>
    </source>
</evidence>
<evidence type="ECO:0000256" key="1">
    <source>
        <dbReference type="ARBA" id="ARBA00000843"/>
    </source>
</evidence>
<dbReference type="GO" id="GO:0035485">
    <property type="term" value="F:adenine/guanine mispair binding"/>
    <property type="evidence" value="ECO:0007669"/>
    <property type="project" value="TreeGrafter"/>
</dbReference>
<dbReference type="Proteomes" id="UP000562984">
    <property type="component" value="Unassembled WGS sequence"/>
</dbReference>
<dbReference type="PANTHER" id="PTHR42944:SF1">
    <property type="entry name" value="ADENINE DNA GLYCOSYLASE"/>
    <property type="match status" value="1"/>
</dbReference>
<dbReference type="EMBL" id="JABEND010000002">
    <property type="protein sequence ID" value="NNG34994.1"/>
    <property type="molecule type" value="Genomic_DNA"/>
</dbReference>
<comment type="cofactor">
    <cofactor evidence="2">
        <name>[4Fe-4S] cluster</name>
        <dbReference type="ChEBI" id="CHEBI:49883"/>
    </cofactor>
</comment>
<sequence length="319" mass="34400">MTSDFAAVAAHPVPPDTGPPNPVPPDTGPQLNLPAITRWFRRHGRELPWRHPDAGAWAVLVSEVMLQQTPVARVLEPYSSWMQRWPTPDALAAEPAGAAVQAWGRLGYPRRALRLHAAAAAITERHAGVVPATLDELLALPGVGEYTARAVLAFAYRRRAAVVDTNVRRVLQRRLHGNDDGRPATAADRAELLALLPAQHERAATASAAIMEFGALVCTARQPDCGHCPLPAGCLWLATGRPTATTPRRTQAWAGTDRQVRGRLLAIVRDAADRGVGQVLLPELESAWGEPVQRERCLQSLLADGLLVRSGPAVRLPGH</sequence>
<reference evidence="16 17" key="1">
    <citation type="submission" date="2020-05" db="EMBL/GenBank/DDBJ databases">
        <title>Nakamurella sp. DB0629 isolated from air conditioner.</title>
        <authorList>
            <person name="Kim D.H."/>
            <person name="Kim D.-U."/>
        </authorList>
    </citation>
    <scope>NUCLEOTIDE SEQUENCE [LARGE SCALE GENOMIC DNA]</scope>
    <source>
        <strain evidence="16 17">DB0629</strain>
    </source>
</reference>
<comment type="similarity">
    <text evidence="3">Belongs to the Nth/MutY family.</text>
</comment>
<evidence type="ECO:0000256" key="2">
    <source>
        <dbReference type="ARBA" id="ARBA00001966"/>
    </source>
</evidence>
<dbReference type="InterPro" id="IPR003265">
    <property type="entry name" value="HhH-GPD_domain"/>
</dbReference>
<keyword evidence="8" id="KW-0227">DNA damage</keyword>
<evidence type="ECO:0000259" key="15">
    <source>
        <dbReference type="SMART" id="SM00478"/>
    </source>
</evidence>
<evidence type="ECO:0000313" key="17">
    <source>
        <dbReference type="Proteomes" id="UP000562984"/>
    </source>
</evidence>
<keyword evidence="6" id="KW-0004">4Fe-4S</keyword>
<evidence type="ECO:0000313" key="16">
    <source>
        <dbReference type="EMBL" id="NNG34994.1"/>
    </source>
</evidence>
<keyword evidence="7" id="KW-0479">Metal-binding</keyword>
<dbReference type="SMART" id="SM00478">
    <property type="entry name" value="ENDO3c"/>
    <property type="match status" value="1"/>
</dbReference>
<dbReference type="Pfam" id="PF00633">
    <property type="entry name" value="HHH"/>
    <property type="match status" value="1"/>
</dbReference>
<dbReference type="GO" id="GO:0046872">
    <property type="term" value="F:metal ion binding"/>
    <property type="evidence" value="ECO:0007669"/>
    <property type="project" value="UniProtKB-KW"/>
</dbReference>
<evidence type="ECO:0000256" key="12">
    <source>
        <dbReference type="ARBA" id="ARBA00023204"/>
    </source>
</evidence>
<dbReference type="PANTHER" id="PTHR42944">
    <property type="entry name" value="ADENINE DNA GLYCOSYLASE"/>
    <property type="match status" value="1"/>
</dbReference>
<evidence type="ECO:0000256" key="14">
    <source>
        <dbReference type="SAM" id="MobiDB-lite"/>
    </source>
</evidence>
<evidence type="ECO:0000256" key="8">
    <source>
        <dbReference type="ARBA" id="ARBA00022763"/>
    </source>
</evidence>
<comment type="catalytic activity">
    <reaction evidence="1">
        <text>Hydrolyzes free adenine bases from 7,8-dihydro-8-oxoguanine:adenine mismatched double-stranded DNA, leaving an apurinic site.</text>
        <dbReference type="EC" id="3.2.2.31"/>
    </reaction>
</comment>
<comment type="caution">
    <text evidence="16">The sequence shown here is derived from an EMBL/GenBank/DDBJ whole genome shotgun (WGS) entry which is preliminary data.</text>
</comment>
<gene>
    <name evidence="16" type="ORF">HKD39_04550</name>
</gene>
<dbReference type="InterPro" id="IPR023170">
    <property type="entry name" value="HhH_base_excis_C"/>
</dbReference>
<feature type="domain" description="HhH-GPD" evidence="15">
    <location>
        <begin position="65"/>
        <end position="216"/>
    </location>
</feature>
<evidence type="ECO:0000256" key="6">
    <source>
        <dbReference type="ARBA" id="ARBA00022485"/>
    </source>
</evidence>
<keyword evidence="13" id="KW-0326">Glycosidase</keyword>
<dbReference type="CDD" id="cd00056">
    <property type="entry name" value="ENDO3c"/>
    <property type="match status" value="1"/>
</dbReference>
<evidence type="ECO:0000256" key="9">
    <source>
        <dbReference type="ARBA" id="ARBA00022801"/>
    </source>
</evidence>
<dbReference type="InterPro" id="IPR000445">
    <property type="entry name" value="HhH_motif"/>
</dbReference>
<dbReference type="InterPro" id="IPR044298">
    <property type="entry name" value="MIG/MutY"/>
</dbReference>
<evidence type="ECO:0000256" key="13">
    <source>
        <dbReference type="ARBA" id="ARBA00023295"/>
    </source>
</evidence>
<accession>A0A849A1T1</accession>
<organism evidence="16 17">
    <name type="scientific">Nakamurella aerolata</name>
    <dbReference type="NCBI Taxonomy" id="1656892"/>
    <lineage>
        <taxon>Bacteria</taxon>
        <taxon>Bacillati</taxon>
        <taxon>Actinomycetota</taxon>
        <taxon>Actinomycetes</taxon>
        <taxon>Nakamurellales</taxon>
        <taxon>Nakamurellaceae</taxon>
        <taxon>Nakamurella</taxon>
    </lineage>
</organism>
<proteinExistence type="inferred from homology"/>
<dbReference type="EC" id="3.2.2.31" evidence="4"/>
<dbReference type="GO" id="GO:0034039">
    <property type="term" value="F:8-oxo-7,8-dihydroguanine DNA N-glycosylase activity"/>
    <property type="evidence" value="ECO:0007669"/>
    <property type="project" value="TreeGrafter"/>
</dbReference>
<dbReference type="Gene3D" id="1.10.1670.10">
    <property type="entry name" value="Helix-hairpin-Helix base-excision DNA repair enzymes (C-terminal)"/>
    <property type="match status" value="1"/>
</dbReference>
<dbReference type="RefSeq" id="WP_171198642.1">
    <property type="nucleotide sequence ID" value="NZ_JABEND010000002.1"/>
</dbReference>
<evidence type="ECO:0000256" key="4">
    <source>
        <dbReference type="ARBA" id="ARBA00012045"/>
    </source>
</evidence>
<dbReference type="Pfam" id="PF00730">
    <property type="entry name" value="HhH-GPD"/>
    <property type="match status" value="1"/>
</dbReference>
<evidence type="ECO:0000256" key="10">
    <source>
        <dbReference type="ARBA" id="ARBA00023004"/>
    </source>
</evidence>
<evidence type="ECO:0000256" key="5">
    <source>
        <dbReference type="ARBA" id="ARBA00022023"/>
    </source>
</evidence>
<keyword evidence="12" id="KW-0234">DNA repair</keyword>
<dbReference type="InterPro" id="IPR004036">
    <property type="entry name" value="Endonuclease-III-like_CS2"/>
</dbReference>
<evidence type="ECO:0000256" key="11">
    <source>
        <dbReference type="ARBA" id="ARBA00023014"/>
    </source>
</evidence>
<dbReference type="GO" id="GO:0032357">
    <property type="term" value="F:oxidized purine DNA binding"/>
    <property type="evidence" value="ECO:0007669"/>
    <property type="project" value="TreeGrafter"/>
</dbReference>
<keyword evidence="17" id="KW-1185">Reference proteome</keyword>
<keyword evidence="11" id="KW-0411">Iron-sulfur</keyword>
<dbReference type="FunFam" id="1.10.340.30:FF:000003">
    <property type="entry name" value="A/G-specific adenine glycosylase"/>
    <property type="match status" value="1"/>
</dbReference>
<name>A0A849A1T1_9ACTN</name>
<dbReference type="InterPro" id="IPR011257">
    <property type="entry name" value="DNA_glycosylase"/>
</dbReference>
<protein>
    <recommendedName>
        <fullName evidence="5">Adenine DNA glycosylase</fullName>
        <ecNumber evidence="4">3.2.2.31</ecNumber>
    </recommendedName>
</protein>
<evidence type="ECO:0000256" key="3">
    <source>
        <dbReference type="ARBA" id="ARBA00008343"/>
    </source>
</evidence>
<keyword evidence="9" id="KW-0378">Hydrolase</keyword>
<dbReference type="GO" id="GO:0006298">
    <property type="term" value="P:mismatch repair"/>
    <property type="evidence" value="ECO:0007669"/>
    <property type="project" value="TreeGrafter"/>
</dbReference>
<dbReference type="SUPFAM" id="SSF48150">
    <property type="entry name" value="DNA-glycosylase"/>
    <property type="match status" value="1"/>
</dbReference>
<dbReference type="Gene3D" id="1.10.340.30">
    <property type="entry name" value="Hypothetical protein, domain 2"/>
    <property type="match status" value="1"/>
</dbReference>
<keyword evidence="10" id="KW-0408">Iron</keyword>
<dbReference type="AlphaFoldDB" id="A0A849A1T1"/>
<feature type="compositionally biased region" description="Pro residues" evidence="14">
    <location>
        <begin position="12"/>
        <end position="27"/>
    </location>
</feature>
<dbReference type="PROSITE" id="PS01155">
    <property type="entry name" value="ENDONUCLEASE_III_2"/>
    <property type="match status" value="1"/>
</dbReference>
<feature type="region of interest" description="Disordered" evidence="14">
    <location>
        <begin position="1"/>
        <end position="28"/>
    </location>
</feature>
<dbReference type="GO" id="GO:0000701">
    <property type="term" value="F:purine-specific mismatch base pair DNA N-glycosylase activity"/>
    <property type="evidence" value="ECO:0007669"/>
    <property type="project" value="UniProtKB-EC"/>
</dbReference>